<evidence type="ECO:0000313" key="9">
    <source>
        <dbReference type="Proteomes" id="UP001204445"/>
    </source>
</evidence>
<dbReference type="SMART" id="SM00220">
    <property type="entry name" value="S_TKc"/>
    <property type="match status" value="1"/>
</dbReference>
<evidence type="ECO:0000256" key="6">
    <source>
        <dbReference type="SAM" id="MobiDB-lite"/>
    </source>
</evidence>
<evidence type="ECO:0000313" key="8">
    <source>
        <dbReference type="EMBL" id="MCS3904114.1"/>
    </source>
</evidence>
<evidence type="ECO:0000256" key="3">
    <source>
        <dbReference type="ARBA" id="ARBA00022777"/>
    </source>
</evidence>
<keyword evidence="2 5" id="KW-0547">Nucleotide-binding</keyword>
<dbReference type="Gene3D" id="3.30.200.20">
    <property type="entry name" value="Phosphorylase Kinase, domain 1"/>
    <property type="match status" value="1"/>
</dbReference>
<organism evidence="8 9">
    <name type="scientific">Methylohalomonas lacus</name>
    <dbReference type="NCBI Taxonomy" id="398773"/>
    <lineage>
        <taxon>Bacteria</taxon>
        <taxon>Pseudomonadati</taxon>
        <taxon>Pseudomonadota</taxon>
        <taxon>Gammaproteobacteria</taxon>
        <taxon>Methylohalomonadales</taxon>
        <taxon>Methylohalomonadaceae</taxon>
        <taxon>Methylohalomonas</taxon>
    </lineage>
</organism>
<protein>
    <submittedName>
        <fullName evidence="8">Serine/threonine protein kinase</fullName>
    </submittedName>
</protein>
<dbReference type="PANTHER" id="PTHR43289">
    <property type="entry name" value="MITOGEN-ACTIVATED PROTEIN KINASE KINASE KINASE 20-RELATED"/>
    <property type="match status" value="1"/>
</dbReference>
<keyword evidence="8" id="KW-0723">Serine/threonine-protein kinase</keyword>
<evidence type="ECO:0000256" key="5">
    <source>
        <dbReference type="PROSITE-ProRule" id="PRU10141"/>
    </source>
</evidence>
<dbReference type="InterPro" id="IPR017441">
    <property type="entry name" value="Protein_kinase_ATP_BS"/>
</dbReference>
<sequence>MTESHPQGVLEAGYELLWYRIGRVLGRGAFGITYLAEDINLHRPVAIKEFFPSQHCTRVGSTEIKPLSDESAEDFGWAMERFLSEARTLAQFEHPNIIRVINVFERNGTAYMVMHYESGVSLSALLKRRRTLNERELAKITLPILDGLEKVHASGFIHRDIKPSNIYIREGGSPVLLDFGSARQSMQEYTQTLTSLVSPGYAPIEQYTSKGERQGPWTDIYGMAATLYRAVTGLVPPSAIDRSEALSDGKADFMTSARELVREPYGDPFLAAIDHALAFRIEDRPQNITDWRAEFGFDGHEMDTQPEYYGVPPQAGAGTGDRQTRQTGTHTEPLEQADATAADDAIFNVAGETRTVVSAASEPEPEEAATVVHSSARGPGTDYRRNAYLAAAVVVLTIVAGLLWLRASSDADSPLSIDNTVANNVINGSTKVDEETASAEDTGALTSTVVSDDLNEDELVQALLDGARADLDAMRLTTPADRNAYDKFLAVQSIDPDNQAAERGIEAIYNRYVQLAQQAAQDNDFDRASVMLDRAGQVKPDAPGLMRARVALEQRRTQTRMQSLSESMNPAANNSDTDNVAANQNVDNNTPSGNMAPEEQQDVQAEPGFLSKPINTVRGWFSNDDEPPPQQ</sequence>
<evidence type="ECO:0000256" key="4">
    <source>
        <dbReference type="ARBA" id="ARBA00022840"/>
    </source>
</evidence>
<dbReference type="Proteomes" id="UP001204445">
    <property type="component" value="Unassembled WGS sequence"/>
</dbReference>
<dbReference type="GO" id="GO:0005524">
    <property type="term" value="F:ATP binding"/>
    <property type="evidence" value="ECO:0007669"/>
    <property type="project" value="UniProtKB-UniRule"/>
</dbReference>
<evidence type="ECO:0000256" key="2">
    <source>
        <dbReference type="ARBA" id="ARBA00022741"/>
    </source>
</evidence>
<keyword evidence="9" id="KW-1185">Reference proteome</keyword>
<dbReference type="PROSITE" id="PS00108">
    <property type="entry name" value="PROTEIN_KINASE_ST"/>
    <property type="match status" value="1"/>
</dbReference>
<feature type="region of interest" description="Disordered" evidence="6">
    <location>
        <begin position="313"/>
        <end position="332"/>
    </location>
</feature>
<feature type="region of interest" description="Disordered" evidence="6">
    <location>
        <begin position="562"/>
        <end position="631"/>
    </location>
</feature>
<feature type="compositionally biased region" description="Polar residues" evidence="6">
    <location>
        <begin position="562"/>
        <end position="576"/>
    </location>
</feature>
<dbReference type="CDD" id="cd14014">
    <property type="entry name" value="STKc_PknB_like"/>
    <property type="match status" value="1"/>
</dbReference>
<dbReference type="InterPro" id="IPR008271">
    <property type="entry name" value="Ser/Thr_kinase_AS"/>
</dbReference>
<dbReference type="PANTHER" id="PTHR43289:SF34">
    <property type="entry name" value="SERINE_THREONINE-PROTEIN KINASE YBDM-RELATED"/>
    <property type="match status" value="1"/>
</dbReference>
<name>A0AAE3HKV9_9GAMM</name>
<feature type="binding site" evidence="5">
    <location>
        <position position="48"/>
    </location>
    <ligand>
        <name>ATP</name>
        <dbReference type="ChEBI" id="CHEBI:30616"/>
    </ligand>
</feature>
<keyword evidence="4 5" id="KW-0067">ATP-binding</keyword>
<dbReference type="InterPro" id="IPR011009">
    <property type="entry name" value="Kinase-like_dom_sf"/>
</dbReference>
<keyword evidence="1" id="KW-0808">Transferase</keyword>
<gene>
    <name evidence="8" type="ORF">J2T55_002147</name>
</gene>
<dbReference type="Pfam" id="PF00069">
    <property type="entry name" value="Pkinase"/>
    <property type="match status" value="1"/>
</dbReference>
<dbReference type="AlphaFoldDB" id="A0AAE3HKV9"/>
<feature type="domain" description="Protein kinase" evidence="7">
    <location>
        <begin position="19"/>
        <end position="296"/>
    </location>
</feature>
<dbReference type="PROSITE" id="PS00107">
    <property type="entry name" value="PROTEIN_KINASE_ATP"/>
    <property type="match status" value="1"/>
</dbReference>
<dbReference type="PROSITE" id="PS50011">
    <property type="entry name" value="PROTEIN_KINASE_DOM"/>
    <property type="match status" value="1"/>
</dbReference>
<feature type="compositionally biased region" description="Low complexity" evidence="6">
    <location>
        <begin position="577"/>
        <end position="590"/>
    </location>
</feature>
<dbReference type="SUPFAM" id="SSF56112">
    <property type="entry name" value="Protein kinase-like (PK-like)"/>
    <property type="match status" value="1"/>
</dbReference>
<reference evidence="8" key="1">
    <citation type="submission" date="2022-08" db="EMBL/GenBank/DDBJ databases">
        <title>Genomic Encyclopedia of Type Strains, Phase III (KMG-III): the genomes of soil and plant-associated and newly described type strains.</title>
        <authorList>
            <person name="Whitman W."/>
        </authorList>
    </citation>
    <scope>NUCLEOTIDE SEQUENCE</scope>
    <source>
        <strain evidence="8">HMT 1</strain>
    </source>
</reference>
<proteinExistence type="predicted"/>
<evidence type="ECO:0000256" key="1">
    <source>
        <dbReference type="ARBA" id="ARBA00022679"/>
    </source>
</evidence>
<accession>A0AAE3HKV9</accession>
<dbReference type="EMBL" id="JANUCT010000016">
    <property type="protein sequence ID" value="MCS3904114.1"/>
    <property type="molecule type" value="Genomic_DNA"/>
</dbReference>
<comment type="caution">
    <text evidence="8">The sequence shown here is derived from an EMBL/GenBank/DDBJ whole genome shotgun (WGS) entry which is preliminary data.</text>
</comment>
<keyword evidence="3 8" id="KW-0418">Kinase</keyword>
<dbReference type="RefSeq" id="WP_259056394.1">
    <property type="nucleotide sequence ID" value="NZ_JANUCT010000016.1"/>
</dbReference>
<dbReference type="InterPro" id="IPR000719">
    <property type="entry name" value="Prot_kinase_dom"/>
</dbReference>
<dbReference type="Gene3D" id="1.10.510.10">
    <property type="entry name" value="Transferase(Phosphotransferase) domain 1"/>
    <property type="match status" value="1"/>
</dbReference>
<dbReference type="GO" id="GO:0004674">
    <property type="term" value="F:protein serine/threonine kinase activity"/>
    <property type="evidence" value="ECO:0007669"/>
    <property type="project" value="UniProtKB-KW"/>
</dbReference>
<evidence type="ECO:0000259" key="7">
    <source>
        <dbReference type="PROSITE" id="PS50011"/>
    </source>
</evidence>